<dbReference type="EMBL" id="KB445793">
    <property type="protein sequence ID" value="EMD39535.1"/>
    <property type="molecule type" value="Genomic_DNA"/>
</dbReference>
<dbReference type="Proteomes" id="UP000016930">
    <property type="component" value="Unassembled WGS sequence"/>
</dbReference>
<keyword evidence="2" id="KW-1185">Reference proteome</keyword>
<dbReference type="HOGENOM" id="CLU_1815571_0_0_1"/>
<dbReference type="AlphaFoldDB" id="M2R4Q5"/>
<organism evidence="1 2">
    <name type="scientific">Ceriporiopsis subvermispora (strain B)</name>
    <name type="common">White-rot fungus</name>
    <name type="synonym">Gelatoporia subvermispora</name>
    <dbReference type="NCBI Taxonomy" id="914234"/>
    <lineage>
        <taxon>Eukaryota</taxon>
        <taxon>Fungi</taxon>
        <taxon>Dikarya</taxon>
        <taxon>Basidiomycota</taxon>
        <taxon>Agaricomycotina</taxon>
        <taxon>Agaricomycetes</taxon>
        <taxon>Polyporales</taxon>
        <taxon>Gelatoporiaceae</taxon>
        <taxon>Gelatoporia</taxon>
    </lineage>
</organism>
<gene>
    <name evidence="1" type="ORF">CERSUDRAFT_111862</name>
</gene>
<accession>M2R4Q5</accession>
<evidence type="ECO:0000313" key="2">
    <source>
        <dbReference type="Proteomes" id="UP000016930"/>
    </source>
</evidence>
<evidence type="ECO:0000313" key="1">
    <source>
        <dbReference type="EMBL" id="EMD39535.1"/>
    </source>
</evidence>
<proteinExistence type="predicted"/>
<protein>
    <submittedName>
        <fullName evidence="1">Uncharacterized protein</fullName>
    </submittedName>
</protein>
<sequence length="142" mass="15467">MDLGVFSIHSRDVHKLVTTSAVSPATRIRAPRSSAVHAGAPMRRPTCAVPSRPFIHGERWHAFNGVVETPEYARRRIAHDSARGRSRGHCAITYRTRCSLETAVRSSPEPEDAVMGVGVVAIAGMSSARQSQPRLAVWDVVT</sequence>
<name>M2R4Q5_CERS8</name>
<reference evidence="1 2" key="1">
    <citation type="journal article" date="2012" name="Proc. Natl. Acad. Sci. U.S.A.">
        <title>Comparative genomics of Ceriporiopsis subvermispora and Phanerochaete chrysosporium provide insight into selective ligninolysis.</title>
        <authorList>
            <person name="Fernandez-Fueyo E."/>
            <person name="Ruiz-Duenas F.J."/>
            <person name="Ferreira P."/>
            <person name="Floudas D."/>
            <person name="Hibbett D.S."/>
            <person name="Canessa P."/>
            <person name="Larrondo L.F."/>
            <person name="James T.Y."/>
            <person name="Seelenfreund D."/>
            <person name="Lobos S."/>
            <person name="Polanco R."/>
            <person name="Tello M."/>
            <person name="Honda Y."/>
            <person name="Watanabe T."/>
            <person name="Watanabe T."/>
            <person name="Ryu J.S."/>
            <person name="Kubicek C.P."/>
            <person name="Schmoll M."/>
            <person name="Gaskell J."/>
            <person name="Hammel K.E."/>
            <person name="St John F.J."/>
            <person name="Vanden Wymelenberg A."/>
            <person name="Sabat G."/>
            <person name="Splinter BonDurant S."/>
            <person name="Syed K."/>
            <person name="Yadav J.S."/>
            <person name="Doddapaneni H."/>
            <person name="Subramanian V."/>
            <person name="Lavin J.L."/>
            <person name="Oguiza J.A."/>
            <person name="Perez G."/>
            <person name="Pisabarro A.G."/>
            <person name="Ramirez L."/>
            <person name="Santoyo F."/>
            <person name="Master E."/>
            <person name="Coutinho P.M."/>
            <person name="Henrissat B."/>
            <person name="Lombard V."/>
            <person name="Magnuson J.K."/>
            <person name="Kuees U."/>
            <person name="Hori C."/>
            <person name="Igarashi K."/>
            <person name="Samejima M."/>
            <person name="Held B.W."/>
            <person name="Barry K.W."/>
            <person name="LaButti K.M."/>
            <person name="Lapidus A."/>
            <person name="Lindquist E.A."/>
            <person name="Lucas S.M."/>
            <person name="Riley R."/>
            <person name="Salamov A.A."/>
            <person name="Hoffmeister D."/>
            <person name="Schwenk D."/>
            <person name="Hadar Y."/>
            <person name="Yarden O."/>
            <person name="de Vries R.P."/>
            <person name="Wiebenga A."/>
            <person name="Stenlid J."/>
            <person name="Eastwood D."/>
            <person name="Grigoriev I.V."/>
            <person name="Berka R.M."/>
            <person name="Blanchette R.A."/>
            <person name="Kersten P."/>
            <person name="Martinez A.T."/>
            <person name="Vicuna R."/>
            <person name="Cullen D."/>
        </authorList>
    </citation>
    <scope>NUCLEOTIDE SEQUENCE [LARGE SCALE GENOMIC DNA]</scope>
    <source>
        <strain evidence="1 2">B</strain>
    </source>
</reference>